<dbReference type="AlphaFoldDB" id="A0A2I0ADW0"/>
<name>A0A2I0ADW0_9ASPA</name>
<feature type="compositionally biased region" description="Polar residues" evidence="1">
    <location>
        <begin position="18"/>
        <end position="28"/>
    </location>
</feature>
<reference evidence="2 3" key="1">
    <citation type="journal article" date="2017" name="Nature">
        <title>The Apostasia genome and the evolution of orchids.</title>
        <authorList>
            <person name="Zhang G.Q."/>
            <person name="Liu K.W."/>
            <person name="Li Z."/>
            <person name="Lohaus R."/>
            <person name="Hsiao Y.Y."/>
            <person name="Niu S.C."/>
            <person name="Wang J.Y."/>
            <person name="Lin Y.C."/>
            <person name="Xu Q."/>
            <person name="Chen L.J."/>
            <person name="Yoshida K."/>
            <person name="Fujiwara S."/>
            <person name="Wang Z.W."/>
            <person name="Zhang Y.Q."/>
            <person name="Mitsuda N."/>
            <person name="Wang M."/>
            <person name="Liu G.H."/>
            <person name="Pecoraro L."/>
            <person name="Huang H.X."/>
            <person name="Xiao X.J."/>
            <person name="Lin M."/>
            <person name="Wu X.Y."/>
            <person name="Wu W.L."/>
            <person name="Chen Y.Y."/>
            <person name="Chang S.B."/>
            <person name="Sakamoto S."/>
            <person name="Ohme-Takagi M."/>
            <person name="Yagi M."/>
            <person name="Zeng S.J."/>
            <person name="Shen C.Y."/>
            <person name="Yeh C.M."/>
            <person name="Luo Y.B."/>
            <person name="Tsai W.C."/>
            <person name="Van de Peer Y."/>
            <person name="Liu Z.J."/>
        </authorList>
    </citation>
    <scope>NUCLEOTIDE SEQUENCE [LARGE SCALE GENOMIC DNA]</scope>
    <source>
        <strain evidence="3">cv. Shenzhen</strain>
        <tissue evidence="2">Stem</tissue>
    </source>
</reference>
<organism evidence="2 3">
    <name type="scientific">Apostasia shenzhenica</name>
    <dbReference type="NCBI Taxonomy" id="1088818"/>
    <lineage>
        <taxon>Eukaryota</taxon>
        <taxon>Viridiplantae</taxon>
        <taxon>Streptophyta</taxon>
        <taxon>Embryophyta</taxon>
        <taxon>Tracheophyta</taxon>
        <taxon>Spermatophyta</taxon>
        <taxon>Magnoliopsida</taxon>
        <taxon>Liliopsida</taxon>
        <taxon>Asparagales</taxon>
        <taxon>Orchidaceae</taxon>
        <taxon>Apostasioideae</taxon>
        <taxon>Apostasia</taxon>
    </lineage>
</organism>
<dbReference type="EMBL" id="KZ451991">
    <property type="protein sequence ID" value="PKA53731.1"/>
    <property type="molecule type" value="Genomic_DNA"/>
</dbReference>
<feature type="compositionally biased region" description="Low complexity" evidence="1">
    <location>
        <begin position="42"/>
        <end position="56"/>
    </location>
</feature>
<keyword evidence="3" id="KW-1185">Reference proteome</keyword>
<feature type="region of interest" description="Disordered" evidence="1">
    <location>
        <begin position="1"/>
        <end position="65"/>
    </location>
</feature>
<evidence type="ECO:0000313" key="2">
    <source>
        <dbReference type="EMBL" id="PKA53731.1"/>
    </source>
</evidence>
<sequence>MPTLSTHLLFLIGKNRTRTQGDSNSTSSKKTENWQLFDKQNTSEGSKSTTTNTSTGDHSNKETWS</sequence>
<evidence type="ECO:0000256" key="1">
    <source>
        <dbReference type="SAM" id="MobiDB-lite"/>
    </source>
</evidence>
<evidence type="ECO:0000313" key="3">
    <source>
        <dbReference type="Proteomes" id="UP000236161"/>
    </source>
</evidence>
<gene>
    <name evidence="2" type="ORF">AXF42_Ash021026</name>
</gene>
<proteinExistence type="predicted"/>
<protein>
    <submittedName>
        <fullName evidence="2">Uncharacterized protein</fullName>
    </submittedName>
</protein>
<accession>A0A2I0ADW0</accession>
<dbReference type="Proteomes" id="UP000236161">
    <property type="component" value="Unassembled WGS sequence"/>
</dbReference>